<accession>A0A430J769</accession>
<protein>
    <submittedName>
        <fullName evidence="2">Cell division protein FtsJ</fullName>
    </submittedName>
</protein>
<dbReference type="Proteomes" id="UP000276128">
    <property type="component" value="Unassembled WGS sequence"/>
</dbReference>
<comment type="caution">
    <text evidence="2">The sequence shown here is derived from an EMBL/GenBank/DDBJ whole genome shotgun (WGS) entry which is preliminary data.</text>
</comment>
<dbReference type="GO" id="GO:0051301">
    <property type="term" value="P:cell division"/>
    <property type="evidence" value="ECO:0007669"/>
    <property type="project" value="UniProtKB-KW"/>
</dbReference>
<dbReference type="EMBL" id="RXHU01000083">
    <property type="protein sequence ID" value="RTE05404.1"/>
    <property type="molecule type" value="Genomic_DNA"/>
</dbReference>
<name>A0A430J769_9BACL</name>
<keyword evidence="3" id="KW-1185">Reference proteome</keyword>
<feature type="domain" description="Cyclic-phosphate processing Receiver" evidence="1">
    <location>
        <begin position="2"/>
        <end position="86"/>
    </location>
</feature>
<keyword evidence="2" id="KW-0132">Cell division</keyword>
<evidence type="ECO:0000259" key="1">
    <source>
        <dbReference type="Pfam" id="PF20274"/>
    </source>
</evidence>
<gene>
    <name evidence="2" type="ORF">EJQ19_25460</name>
</gene>
<proteinExistence type="predicted"/>
<keyword evidence="2" id="KW-0131">Cell cycle</keyword>
<reference evidence="2 3" key="1">
    <citation type="submission" date="2018-12" db="EMBL/GenBank/DDBJ databases">
        <title>Bacillus ochoae sp. nov., Paenibacillus whitsoniae sp. nov., Paenibacillus spiritus sp. nov. Isolated from the Mars Exploration Rover during spacecraft assembly.</title>
        <authorList>
            <person name="Seuylemezian A."/>
            <person name="Vaishampayan P."/>
        </authorList>
    </citation>
    <scope>NUCLEOTIDE SEQUENCE [LARGE SCALE GENOMIC DNA]</scope>
    <source>
        <strain evidence="2 3">MER 54</strain>
    </source>
</reference>
<dbReference type="InterPro" id="IPR046909">
    <property type="entry name" value="cREC_REC"/>
</dbReference>
<dbReference type="AlphaFoldDB" id="A0A430J769"/>
<dbReference type="Pfam" id="PF20274">
    <property type="entry name" value="cREC_REC"/>
    <property type="match status" value="1"/>
</dbReference>
<dbReference type="OrthoDB" id="2614698at2"/>
<organism evidence="2 3">
    <name type="scientific">Paenibacillus whitsoniae</name>
    <dbReference type="NCBI Taxonomy" id="2496558"/>
    <lineage>
        <taxon>Bacteria</taxon>
        <taxon>Bacillati</taxon>
        <taxon>Bacillota</taxon>
        <taxon>Bacilli</taxon>
        <taxon>Bacillales</taxon>
        <taxon>Paenibacillaceae</taxon>
        <taxon>Paenibacillus</taxon>
    </lineage>
</organism>
<evidence type="ECO:0000313" key="2">
    <source>
        <dbReference type="EMBL" id="RTE05404.1"/>
    </source>
</evidence>
<dbReference type="RefSeq" id="WP_126144055.1">
    <property type="nucleotide sequence ID" value="NZ_RXHU01000083.1"/>
</dbReference>
<sequence>MIHVYLDDSRPCPSGFVLARDAVECIALLEECEVDILSLDHDLGWMTKQTGMDVAEWLVQTRKFPQTVYIHTSSPWACKEMFQLLNGAKPEGMTLFPHKMPDELLLEIAHGRYKTI</sequence>
<evidence type="ECO:0000313" key="3">
    <source>
        <dbReference type="Proteomes" id="UP000276128"/>
    </source>
</evidence>